<dbReference type="Gene3D" id="3.40.50.300">
    <property type="entry name" value="P-loop containing nucleotide triphosphate hydrolases"/>
    <property type="match status" value="1"/>
</dbReference>
<keyword evidence="4 11" id="KW-0547">Nucleotide-binding</keyword>
<accession>A0A4T0FQG0</accession>
<dbReference type="InterPro" id="IPR017665">
    <property type="entry name" value="Guanylate_kinase"/>
</dbReference>
<gene>
    <name evidence="14" type="ORF">E3P99_01694</name>
</gene>
<feature type="domain" description="YjeF C-terminal" evidence="13">
    <location>
        <begin position="4"/>
        <end position="305"/>
    </location>
</feature>
<dbReference type="SUPFAM" id="SSF53613">
    <property type="entry name" value="Ribokinase-like"/>
    <property type="match status" value="1"/>
</dbReference>
<comment type="function">
    <text evidence="11">Catalyzes the dehydration of the S-form of NAD(P)HX at the expense of ATP, which is converted to ADP. Together with NAD(P)HX epimerase, which catalyzes the epimerization of the S- and R-forms, the enzyme allows the repair of both epimers of NAD(P)HX, a damaged form of NAD(P)H that is a result of enzymatic or heat-dependent hydration.</text>
</comment>
<comment type="similarity">
    <text evidence="11">Belongs to the NnrD/CARKD family.</text>
</comment>
<comment type="subcellular location">
    <subcellularLocation>
        <location evidence="11">Cytoplasm</location>
    </subcellularLocation>
</comment>
<evidence type="ECO:0000256" key="5">
    <source>
        <dbReference type="ARBA" id="ARBA00022777"/>
    </source>
</evidence>
<dbReference type="PROSITE" id="PS00856">
    <property type="entry name" value="GUANYLATE_KINASE_1"/>
    <property type="match status" value="1"/>
</dbReference>
<feature type="binding site" evidence="11">
    <location>
        <begin position="200"/>
        <end position="204"/>
    </location>
    <ligand>
        <name>ATP</name>
        <dbReference type="ChEBI" id="CHEBI:30616"/>
    </ligand>
</feature>
<keyword evidence="9 11" id="KW-0456">Lyase</keyword>
<dbReference type="InterPro" id="IPR027417">
    <property type="entry name" value="P-loop_NTPase"/>
</dbReference>
<dbReference type="AlphaFoldDB" id="A0A4T0FQG0"/>
<dbReference type="NCBIfam" id="TIGR00196">
    <property type="entry name" value="yjeF_cterm"/>
    <property type="match status" value="1"/>
</dbReference>
<dbReference type="PROSITE" id="PS50052">
    <property type="entry name" value="GUANYLATE_KINASE_2"/>
    <property type="match status" value="1"/>
</dbReference>
<evidence type="ECO:0000256" key="4">
    <source>
        <dbReference type="ARBA" id="ARBA00022741"/>
    </source>
</evidence>
<dbReference type="HAMAP" id="MF_01965">
    <property type="entry name" value="NADHX_dehydratase"/>
    <property type="match status" value="1"/>
</dbReference>
<dbReference type="InterPro" id="IPR029056">
    <property type="entry name" value="Ribokinase-like"/>
</dbReference>
<dbReference type="InterPro" id="IPR020590">
    <property type="entry name" value="Guanylate_kinase_CS"/>
</dbReference>
<dbReference type="OrthoDB" id="8110916at2759"/>
<dbReference type="GO" id="GO:0005524">
    <property type="term" value="F:ATP binding"/>
    <property type="evidence" value="ECO:0007669"/>
    <property type="project" value="UniProtKB-KW"/>
</dbReference>
<feature type="domain" description="Guanylate kinase-like" evidence="12">
    <location>
        <begin position="333"/>
        <end position="516"/>
    </location>
</feature>
<comment type="caution">
    <text evidence="14">The sequence shown here is derived from an EMBL/GenBank/DDBJ whole genome shotgun (WGS) entry which is preliminary data.</text>
</comment>
<evidence type="ECO:0000256" key="3">
    <source>
        <dbReference type="ARBA" id="ARBA00022679"/>
    </source>
</evidence>
<evidence type="ECO:0000256" key="6">
    <source>
        <dbReference type="ARBA" id="ARBA00022840"/>
    </source>
</evidence>
<organism evidence="14 15">
    <name type="scientific">Wallemia hederae</name>
    <dbReference type="NCBI Taxonomy" id="1540922"/>
    <lineage>
        <taxon>Eukaryota</taxon>
        <taxon>Fungi</taxon>
        <taxon>Dikarya</taxon>
        <taxon>Basidiomycota</taxon>
        <taxon>Wallemiomycotina</taxon>
        <taxon>Wallemiomycetes</taxon>
        <taxon>Wallemiales</taxon>
        <taxon>Wallemiaceae</taxon>
        <taxon>Wallemia</taxon>
    </lineage>
</organism>
<evidence type="ECO:0000259" key="13">
    <source>
        <dbReference type="PROSITE" id="PS51383"/>
    </source>
</evidence>
<evidence type="ECO:0000313" key="15">
    <source>
        <dbReference type="Proteomes" id="UP000310189"/>
    </source>
</evidence>
<evidence type="ECO:0000256" key="2">
    <source>
        <dbReference type="ARBA" id="ARBA00022553"/>
    </source>
</evidence>
<proteinExistence type="inferred from homology"/>
<dbReference type="PANTHER" id="PTHR12592">
    <property type="entry name" value="ATP-DEPENDENT (S)-NAD(P)H-HYDRATE DEHYDRATASE FAMILY MEMBER"/>
    <property type="match status" value="1"/>
</dbReference>
<dbReference type="GO" id="GO:0046496">
    <property type="term" value="P:nicotinamide nucleotide metabolic process"/>
    <property type="evidence" value="ECO:0007669"/>
    <property type="project" value="UniProtKB-UniRule"/>
</dbReference>
<dbReference type="GO" id="GO:0004385">
    <property type="term" value="F:GMP kinase activity"/>
    <property type="evidence" value="ECO:0007669"/>
    <property type="project" value="InterPro"/>
</dbReference>
<keyword evidence="8 11" id="KW-0520">NAD</keyword>
<keyword evidence="6 11" id="KW-0067">ATP-binding</keyword>
<evidence type="ECO:0000256" key="8">
    <source>
        <dbReference type="ARBA" id="ARBA00023027"/>
    </source>
</evidence>
<keyword evidence="15" id="KW-1185">Reference proteome</keyword>
<dbReference type="Pfam" id="PF00625">
    <property type="entry name" value="Guanylate_kin"/>
    <property type="match status" value="1"/>
</dbReference>
<dbReference type="InterPro" id="IPR000631">
    <property type="entry name" value="CARKD"/>
</dbReference>
<dbReference type="PROSITE" id="PS51383">
    <property type="entry name" value="YJEF_C_3"/>
    <property type="match status" value="1"/>
</dbReference>
<dbReference type="GO" id="GO:0110051">
    <property type="term" value="P:metabolite repair"/>
    <property type="evidence" value="ECO:0007669"/>
    <property type="project" value="TreeGrafter"/>
</dbReference>
<evidence type="ECO:0000256" key="1">
    <source>
        <dbReference type="ARBA" id="ARBA00005790"/>
    </source>
</evidence>
<dbReference type="GO" id="GO:0005737">
    <property type="term" value="C:cytoplasm"/>
    <property type="evidence" value="ECO:0007669"/>
    <property type="project" value="UniProtKB-SubCell"/>
</dbReference>
<evidence type="ECO:0000256" key="10">
    <source>
        <dbReference type="ARBA" id="ARBA00047472"/>
    </source>
</evidence>
<keyword evidence="5" id="KW-0418">Kinase</keyword>
<dbReference type="GO" id="GO:0047453">
    <property type="term" value="F:ATP-dependent NAD(P)H-hydrate dehydratase activity"/>
    <property type="evidence" value="ECO:0007669"/>
    <property type="project" value="UniProtKB-UniRule"/>
</dbReference>
<dbReference type="SUPFAM" id="SSF52540">
    <property type="entry name" value="P-loop containing nucleoside triphosphate hydrolases"/>
    <property type="match status" value="1"/>
</dbReference>
<dbReference type="NCBIfam" id="TIGR03263">
    <property type="entry name" value="guanyl_kin"/>
    <property type="match status" value="1"/>
</dbReference>
<comment type="similarity">
    <text evidence="1">Belongs to the guanylate kinase family.</text>
</comment>
<evidence type="ECO:0000256" key="9">
    <source>
        <dbReference type="ARBA" id="ARBA00023239"/>
    </source>
</evidence>
<dbReference type="PANTHER" id="PTHR12592:SF0">
    <property type="entry name" value="ATP-DEPENDENT (S)-NAD(P)H-HYDRATE DEHYDRATASE"/>
    <property type="match status" value="1"/>
</dbReference>
<dbReference type="CDD" id="cd01171">
    <property type="entry name" value="YXKO-related"/>
    <property type="match status" value="1"/>
</dbReference>
<dbReference type="Gene3D" id="3.40.1190.20">
    <property type="match status" value="1"/>
</dbReference>
<keyword evidence="11" id="KW-0963">Cytoplasm</keyword>
<dbReference type="Gene3D" id="3.30.63.10">
    <property type="entry name" value="Guanylate Kinase phosphate binding domain"/>
    <property type="match status" value="1"/>
</dbReference>
<dbReference type="InterPro" id="IPR008144">
    <property type="entry name" value="Guanylate_kin-like_dom"/>
</dbReference>
<evidence type="ECO:0000259" key="12">
    <source>
        <dbReference type="PROSITE" id="PS50052"/>
    </source>
</evidence>
<evidence type="ECO:0000313" key="14">
    <source>
        <dbReference type="EMBL" id="TIA90145.1"/>
    </source>
</evidence>
<comment type="catalytic activity">
    <reaction evidence="10 11">
        <text>(6S)-NADPHX + ATP = ADP + phosphate + NADPH + H(+)</text>
        <dbReference type="Rhea" id="RHEA:32231"/>
        <dbReference type="ChEBI" id="CHEBI:15378"/>
        <dbReference type="ChEBI" id="CHEBI:30616"/>
        <dbReference type="ChEBI" id="CHEBI:43474"/>
        <dbReference type="ChEBI" id="CHEBI:57783"/>
        <dbReference type="ChEBI" id="CHEBI:64076"/>
        <dbReference type="ChEBI" id="CHEBI:456216"/>
        <dbReference type="EC" id="4.2.1.93"/>
    </reaction>
</comment>
<dbReference type="SMART" id="SM00072">
    <property type="entry name" value="GuKc"/>
    <property type="match status" value="1"/>
</dbReference>
<keyword evidence="3" id="KW-0808">Transferase</keyword>
<feature type="binding site" evidence="11">
    <location>
        <begin position="161"/>
        <end position="167"/>
    </location>
    <ligand>
        <name>(6S)-NADPHX</name>
        <dbReference type="ChEBI" id="CHEBI:64076"/>
    </ligand>
</feature>
<dbReference type="InterPro" id="IPR008145">
    <property type="entry name" value="GK/Ca_channel_bsu"/>
</dbReference>
<dbReference type="FunFam" id="3.40.50.300:FF:000776">
    <property type="entry name" value="Guanylate kinase 2"/>
    <property type="match status" value="1"/>
</dbReference>
<dbReference type="FunFam" id="3.40.1190.20:FF:000023">
    <property type="entry name" value="ATP-dependent (S)-NAD(P)H-hydrate dehydratase"/>
    <property type="match status" value="1"/>
</dbReference>
<dbReference type="Proteomes" id="UP000310189">
    <property type="component" value="Unassembled WGS sequence"/>
</dbReference>
<comment type="cofactor">
    <cofactor evidence="11">
        <name>Mg(2+)</name>
        <dbReference type="ChEBI" id="CHEBI:18420"/>
    </cofactor>
</comment>
<protein>
    <recommendedName>
        <fullName evidence="11">ATP-dependent (S)-NAD(P)H-hydrate dehydratase</fullName>
        <ecNumber evidence="11">4.2.1.93</ecNumber>
    </recommendedName>
    <alternativeName>
        <fullName evidence="11">ATP-dependent NAD(P)HX dehydratase</fullName>
    </alternativeName>
</protein>
<keyword evidence="2 11" id="KW-0597">Phosphoprotein</keyword>
<name>A0A4T0FQG0_9BASI</name>
<dbReference type="Pfam" id="PF01256">
    <property type="entry name" value="Carb_kinase"/>
    <property type="match status" value="1"/>
</dbReference>
<feature type="binding site" evidence="11">
    <location>
        <begin position="219"/>
        <end position="228"/>
    </location>
    <ligand>
        <name>ATP</name>
        <dbReference type="ChEBI" id="CHEBI:30616"/>
    </ligand>
</feature>
<dbReference type="EMBL" id="SPNW01000021">
    <property type="protein sequence ID" value="TIA90145.1"/>
    <property type="molecule type" value="Genomic_DNA"/>
</dbReference>
<reference evidence="14 15" key="1">
    <citation type="submission" date="2019-03" db="EMBL/GenBank/DDBJ databases">
        <title>Sequencing 23 genomes of Wallemia ichthyophaga.</title>
        <authorList>
            <person name="Gostincar C."/>
        </authorList>
    </citation>
    <scope>NUCLEOTIDE SEQUENCE [LARGE SCALE GENOMIC DNA]</scope>
    <source>
        <strain evidence="14 15">EXF-5753</strain>
    </source>
</reference>
<sequence>MTKAINFARALVPALSPSLHKGQAGRLGVVGGSKDYTGAPFFSAMSAMRIGVDLAHIICEPKAGDVIKTYAPDLIVHRVLAEEDSIDTIKNNIDQVVSRLHVLVVGPGLGRDDHMQACAGAAIDAAKSHNIALVLDADGLWYLNNNTDVLNGYTNAIITPNVMEMKRLCEKLNIDQSKVKPEEVAAKVSEALGGVTVLEKGSVDTISNGSQTLTVDAPGSLKRCGGQGDVLSGAAGTLLAWGSVYAQGIGSDKDIKVPHKDIQLYAAYGASAFTRECSRRTYADCGRSMITQDMLTHIAAANMVALFFLYTYSHPTFFSLHKTIMSGAARVPLNPLILCGPSGSGKSTLLSRLFGEFPNDFGFSISHTTRQPREGEVLGQSYHFVNKDVFQKLIESGSFIEHAVFSNNFYGTSAKAVAEMSKQQRRCILDIDAQGVRIIKQNHAQLQPTFVFLSPPSIDTLATRLAKRGSETDDSLRARLEAAKGELDYAATGAFDHVIVNDNIDAAYQKLRTVALGEGAVNDTLPS</sequence>
<comment type="catalytic activity">
    <reaction evidence="11">
        <text>(6S)-NADHX + ATP = ADP + phosphate + NADH + H(+)</text>
        <dbReference type="Rhea" id="RHEA:19017"/>
        <dbReference type="ChEBI" id="CHEBI:15378"/>
        <dbReference type="ChEBI" id="CHEBI:30616"/>
        <dbReference type="ChEBI" id="CHEBI:43474"/>
        <dbReference type="ChEBI" id="CHEBI:57945"/>
        <dbReference type="ChEBI" id="CHEBI:64074"/>
        <dbReference type="ChEBI" id="CHEBI:456216"/>
        <dbReference type="EC" id="4.2.1.93"/>
    </reaction>
</comment>
<keyword evidence="7" id="KW-0521">NADP</keyword>
<feature type="binding site" evidence="11">
    <location>
        <position position="229"/>
    </location>
    <ligand>
        <name>(6S)-NADPHX</name>
        <dbReference type="ChEBI" id="CHEBI:64076"/>
    </ligand>
</feature>
<feature type="binding site" evidence="11">
    <location>
        <position position="108"/>
    </location>
    <ligand>
        <name>(6S)-NADPHX</name>
        <dbReference type="ChEBI" id="CHEBI:64076"/>
    </ligand>
</feature>
<dbReference type="FunFam" id="3.30.63.10:FF:000002">
    <property type="entry name" value="Guanylate kinase 1"/>
    <property type="match status" value="1"/>
</dbReference>
<evidence type="ECO:0000256" key="11">
    <source>
        <dbReference type="HAMAP-Rule" id="MF_03157"/>
    </source>
</evidence>
<dbReference type="CDD" id="cd00071">
    <property type="entry name" value="GMPK"/>
    <property type="match status" value="1"/>
</dbReference>
<dbReference type="EC" id="4.2.1.93" evidence="11"/>
<evidence type="ECO:0000256" key="7">
    <source>
        <dbReference type="ARBA" id="ARBA00022857"/>
    </source>
</evidence>